<dbReference type="InterPro" id="IPR008456">
    <property type="entry name" value="Collagen-bd_dom"/>
</dbReference>
<dbReference type="NCBIfam" id="TIGR01167">
    <property type="entry name" value="LPXTG_anchor"/>
    <property type="match status" value="1"/>
</dbReference>
<sequence length="1511" mass="167019">MSKSLNQKTLAILMAFLLVFQMAVYAGVTNAETNLPEEVPLTEIQEVIEGGETTPEDEGAVEGAPDEGAETDETTEGEPENTPEAGNEENASINSLMANANSSGVDCTENEALCFFLKKISFTVDGDPVVTLTKSKYDDTEYVSEIKEDFEFNYNEEVTYSVKYDWEILDGHQFTDGSIKTLSLPEGFLFDDLTTPANLEVTGPNGPLVIGTYTVINKEIIIEFNDKITDEIISNGVVTLESKMKIENQFEDYELNFSEYFDQVIKIPVKNPNKENYIDKSGSALPTPINSKELEWKININLALDELTNAKLLEKLPEGVSKPTSIEIKKINNPLDSEPKWTYTPLEPSKYTNIGLDNTDNQEFSIAFNEKLTDAYQITFKTQITDSTKIKFNNVATLIHSNDSDGKSDDYEVNITRSPLFKKEGKVVDNSSIEWTITYNEAQQKITNEEFKTIVDSFESNNETNTHQFDSTTFEVWEKKTGDNSYKKLPNHSPFVLNSTTDKTGFELSLEADVNSINSSYQFKYRTKPTDNTYIFNSNTDKYIITNTVKGGEESAPPIGVGVDSGILHKWHENIDYSTKSLTWRIDFNREHYDIKGTDGVIILTEKLPAGMSLIDNSLVVGYKDKNGENQNLPNVSFETGADGHLTLELPEGNSRKYNIEFKTTFENNEDAYDSNNNYCNTADMQFKHSKFNKEKVSATSCFNAHSYTEHNGFKETKGYDATTKTITWGIVVNYNSKTMNNVKVVDIMRPFIITSEPLFEIYELDINANGSISKKTTPLNEKDKKDLINMSLNTAEQTIDFNFIKEINKPYYIELKTVIDGTIPDDGKIKNKATISADGFGEKTTNEVQVNIPNAGNEITKQFVNQEQNNAFVANWSIIMNRAQSTIETAKIIDKPSDNQIVIRESIKVYSTDVDKDGNISEGSMIQSDSDLYKLNFSDKDNSFTIEFLSKIDRPFIIKYQTFIDVVPSASVTIDNDVELETTVDHSYKIKKPVSKSNLFQDNSAAGEYGSATLTIHKKDEQGRALPNVEFDLKRTTTGKIIPGKTDASGTLVFEDLKYSKYELIETGSLPYYDLQGDGKINIAIGGDTEVTVINTKKPRIDITVSKLGEQIDGSNEALAGAEFELYEDSNPNTFIAKGVTNAAGKLVFDGTTGALELYPDVSYTLKEVTAPFGYTVHADVPVSIDRDNNVPIVVTNKLLPYQDIVIYKVHEGNSNRVLEGAVFELLDKNNIVRYTGTSDINGSITFKHVPIGQYTLKETTAPSGYQLLKETIEITVTENDITIIKAPALVAQDQNTGEITVYNKPNNYPPYEPDPTPEPTPTPTPGGPEPTPSPTPGGPEPTPSPTPGGPEPTPSPTPGGPEPTPSPTPGGPEPTPTPTPGGPEPTPTPVDPEVEVPDEEVPTGGIPEIVTPPTKGKVIITPDGKWKYVPNPGQKGKDTFTLLIDGEEVLFEVDLDEIPRGGIEGEKIPNLTKLPKTGQDSYLAVQLVGAAILLAGIALLLRRRIAVKK</sequence>
<reference evidence="12" key="1">
    <citation type="journal article" date="2019" name="Int. J. Syst. Evol. Microbiol.">
        <title>The Global Catalogue of Microorganisms (GCM) 10K type strain sequencing project: providing services to taxonomists for standard genome sequencing and annotation.</title>
        <authorList>
            <consortium name="The Broad Institute Genomics Platform"/>
            <consortium name="The Broad Institute Genome Sequencing Center for Infectious Disease"/>
            <person name="Wu L."/>
            <person name="Ma J."/>
        </authorList>
    </citation>
    <scope>NUCLEOTIDE SEQUENCE [LARGE SCALE GENOMIC DNA]</scope>
    <source>
        <strain evidence="12">GH52</strain>
    </source>
</reference>
<name>A0ABW4YMH6_9BACL</name>
<dbReference type="PANTHER" id="PTHR36108">
    <property type="entry name" value="COLOSSIN-B-RELATED"/>
    <property type="match status" value="1"/>
</dbReference>
<feature type="domain" description="Gram-positive cocci surface proteins LPxTG" evidence="10">
    <location>
        <begin position="1476"/>
        <end position="1511"/>
    </location>
</feature>
<feature type="signal peptide" evidence="9">
    <location>
        <begin position="1"/>
        <end position="26"/>
    </location>
</feature>
<evidence type="ECO:0000256" key="6">
    <source>
        <dbReference type="ARBA" id="ARBA00023088"/>
    </source>
</evidence>
<keyword evidence="11" id="KW-0176">Collagen</keyword>
<comment type="subcellular location">
    <subcellularLocation>
        <location evidence="1">Secreted</location>
        <location evidence="1">Cell wall</location>
        <topology evidence="1">Peptidoglycan-anchor</topology>
    </subcellularLocation>
</comment>
<keyword evidence="8" id="KW-1133">Transmembrane helix</keyword>
<keyword evidence="6" id="KW-0572">Peptidoglycan-anchor</keyword>
<comment type="caution">
    <text evidence="11">The sequence shown here is derived from an EMBL/GenBank/DDBJ whole genome shotgun (WGS) entry which is preliminary data.</text>
</comment>
<organism evidence="11 12">
    <name type="scientific">Paenibacillus yanchengensis</name>
    <dbReference type="NCBI Taxonomy" id="2035833"/>
    <lineage>
        <taxon>Bacteria</taxon>
        <taxon>Bacillati</taxon>
        <taxon>Bacillota</taxon>
        <taxon>Bacilli</taxon>
        <taxon>Bacillales</taxon>
        <taxon>Paenibacillaceae</taxon>
        <taxon>Paenibacillus</taxon>
    </lineage>
</organism>
<keyword evidence="8" id="KW-0812">Transmembrane</keyword>
<dbReference type="PANTHER" id="PTHR36108:SF13">
    <property type="entry name" value="COLOSSIN-B-RELATED"/>
    <property type="match status" value="1"/>
</dbReference>
<feature type="compositionally biased region" description="Pro residues" evidence="7">
    <location>
        <begin position="1309"/>
        <end position="1392"/>
    </location>
</feature>
<evidence type="ECO:0000256" key="5">
    <source>
        <dbReference type="ARBA" id="ARBA00022729"/>
    </source>
</evidence>
<evidence type="ECO:0000256" key="7">
    <source>
        <dbReference type="SAM" id="MobiDB-lite"/>
    </source>
</evidence>
<dbReference type="InterPro" id="IPR013783">
    <property type="entry name" value="Ig-like_fold"/>
</dbReference>
<dbReference type="Gene3D" id="2.60.40.740">
    <property type="match status" value="5"/>
</dbReference>
<dbReference type="RefSeq" id="WP_377773629.1">
    <property type="nucleotide sequence ID" value="NZ_JBHUHO010000033.1"/>
</dbReference>
<dbReference type="Pfam" id="PF17802">
    <property type="entry name" value="SpaA"/>
    <property type="match status" value="3"/>
</dbReference>
<dbReference type="SUPFAM" id="SSF49478">
    <property type="entry name" value="Cna protein B-type domain"/>
    <property type="match status" value="1"/>
</dbReference>
<dbReference type="Proteomes" id="UP001597362">
    <property type="component" value="Unassembled WGS sequence"/>
</dbReference>
<feature type="region of interest" description="Disordered" evidence="7">
    <location>
        <begin position="50"/>
        <end position="88"/>
    </location>
</feature>
<dbReference type="InterPro" id="IPR008966">
    <property type="entry name" value="Adhesion_dom_sf"/>
</dbReference>
<gene>
    <name evidence="11" type="ORF">ACFSJH_14555</name>
</gene>
<feature type="region of interest" description="Disordered" evidence="7">
    <location>
        <begin position="1302"/>
        <end position="1418"/>
    </location>
</feature>
<dbReference type="InterPro" id="IPR019931">
    <property type="entry name" value="LPXTG_anchor"/>
</dbReference>
<evidence type="ECO:0000256" key="2">
    <source>
        <dbReference type="ARBA" id="ARBA00007257"/>
    </source>
</evidence>
<dbReference type="Gene3D" id="2.60.40.10">
    <property type="entry name" value="Immunoglobulins"/>
    <property type="match status" value="3"/>
</dbReference>
<keyword evidence="8" id="KW-0472">Membrane</keyword>
<proteinExistence type="inferred from homology"/>
<feature type="chain" id="PRO_5046087259" evidence="9">
    <location>
        <begin position="27"/>
        <end position="1511"/>
    </location>
</feature>
<evidence type="ECO:0000313" key="11">
    <source>
        <dbReference type="EMBL" id="MFD2116947.1"/>
    </source>
</evidence>
<dbReference type="EMBL" id="JBHUHO010000033">
    <property type="protein sequence ID" value="MFD2116947.1"/>
    <property type="molecule type" value="Genomic_DNA"/>
</dbReference>
<dbReference type="InterPro" id="IPR041033">
    <property type="entry name" value="SpaA_PFL_dom_1"/>
</dbReference>
<evidence type="ECO:0000256" key="4">
    <source>
        <dbReference type="ARBA" id="ARBA00022525"/>
    </source>
</evidence>
<keyword evidence="12" id="KW-1185">Reference proteome</keyword>
<keyword evidence="5 9" id="KW-0732">Signal</keyword>
<protein>
    <submittedName>
        <fullName evidence="11">Collagen binding domain-containing protein</fullName>
    </submittedName>
</protein>
<dbReference type="PROSITE" id="PS50847">
    <property type="entry name" value="GRAM_POS_ANCHORING"/>
    <property type="match status" value="1"/>
</dbReference>
<feature type="transmembrane region" description="Helical" evidence="8">
    <location>
        <begin position="1484"/>
        <end position="1503"/>
    </location>
</feature>
<evidence type="ECO:0000313" key="12">
    <source>
        <dbReference type="Proteomes" id="UP001597362"/>
    </source>
</evidence>
<feature type="compositionally biased region" description="Acidic residues" evidence="7">
    <location>
        <begin position="1394"/>
        <end position="1403"/>
    </location>
</feature>
<dbReference type="PRINTS" id="PR01217">
    <property type="entry name" value="PRICHEXTENSN"/>
</dbReference>
<dbReference type="Pfam" id="PF05737">
    <property type="entry name" value="Collagen_bind"/>
    <property type="match status" value="2"/>
</dbReference>
<evidence type="ECO:0000256" key="3">
    <source>
        <dbReference type="ARBA" id="ARBA00022512"/>
    </source>
</evidence>
<comment type="similarity">
    <text evidence="2">Belongs to the serine-aspartate repeat-containing protein (SDr) family.</text>
</comment>
<evidence type="ECO:0000259" key="10">
    <source>
        <dbReference type="PROSITE" id="PS50847"/>
    </source>
</evidence>
<dbReference type="SUPFAM" id="SSF49401">
    <property type="entry name" value="Bacterial adhesins"/>
    <property type="match status" value="6"/>
</dbReference>
<evidence type="ECO:0000256" key="8">
    <source>
        <dbReference type="SAM" id="Phobius"/>
    </source>
</evidence>
<keyword evidence="3" id="KW-0134">Cell wall</keyword>
<evidence type="ECO:0000256" key="9">
    <source>
        <dbReference type="SAM" id="SignalP"/>
    </source>
</evidence>
<accession>A0ABW4YMH6</accession>
<keyword evidence="4" id="KW-0964">Secreted</keyword>
<evidence type="ECO:0000256" key="1">
    <source>
        <dbReference type="ARBA" id="ARBA00004168"/>
    </source>
</evidence>
<feature type="compositionally biased region" description="Acidic residues" evidence="7">
    <location>
        <begin position="54"/>
        <end position="81"/>
    </location>
</feature>